<organism evidence="1">
    <name type="scientific">Solanum chacoense</name>
    <name type="common">Chaco potato</name>
    <dbReference type="NCBI Taxonomy" id="4108"/>
    <lineage>
        <taxon>Eukaryota</taxon>
        <taxon>Viridiplantae</taxon>
        <taxon>Streptophyta</taxon>
        <taxon>Embryophyta</taxon>
        <taxon>Tracheophyta</taxon>
        <taxon>Spermatophyta</taxon>
        <taxon>Magnoliopsida</taxon>
        <taxon>eudicotyledons</taxon>
        <taxon>Gunneridae</taxon>
        <taxon>Pentapetalae</taxon>
        <taxon>asterids</taxon>
        <taxon>lamiids</taxon>
        <taxon>Solanales</taxon>
        <taxon>Solanaceae</taxon>
        <taxon>Solanoideae</taxon>
        <taxon>Solaneae</taxon>
        <taxon>Solanum</taxon>
    </lineage>
</organism>
<protein>
    <submittedName>
        <fullName evidence="1">Putative ovule protein</fullName>
    </submittedName>
</protein>
<name>A0A0V0GLS4_SOLCH</name>
<reference evidence="1" key="1">
    <citation type="submission" date="2015-12" db="EMBL/GenBank/DDBJ databases">
        <title>Gene expression during late stages of embryo sac development: a critical building block for successful pollen-pistil interactions.</title>
        <authorList>
            <person name="Liu Y."/>
            <person name="Joly V."/>
            <person name="Sabar M."/>
            <person name="Matton D.P."/>
        </authorList>
    </citation>
    <scope>NUCLEOTIDE SEQUENCE</scope>
</reference>
<dbReference type="AlphaFoldDB" id="A0A0V0GLS4"/>
<sequence length="110" mass="12378">MWALIAPKGVGLVVNEVVENPEVSGFKTQWRKTLGDSFHLAYPWWKELPGTRCLKLVEVRGPDTTVIKREDVCSWFFLFHFGLPMSDVTPNHLLSIPVVESISGSRPTLA</sequence>
<accession>A0A0V0GLS4</accession>
<dbReference type="EMBL" id="GEDG01036119">
    <property type="protein sequence ID" value="JAP08867.1"/>
    <property type="molecule type" value="Transcribed_RNA"/>
</dbReference>
<proteinExistence type="predicted"/>
<evidence type="ECO:0000313" key="1">
    <source>
        <dbReference type="EMBL" id="JAP08867.1"/>
    </source>
</evidence>